<dbReference type="SMART" id="SM00479">
    <property type="entry name" value="EXOIII"/>
    <property type="match status" value="1"/>
</dbReference>
<proteinExistence type="predicted"/>
<name>A0A7J5B8G1_9MICO</name>
<dbReference type="EMBL" id="WBJX01000001">
    <property type="protein sequence ID" value="KAB1639620.1"/>
    <property type="molecule type" value="Genomic_DNA"/>
</dbReference>
<accession>A0A7J5B8G1</accession>
<dbReference type="GO" id="GO:0003676">
    <property type="term" value="F:nucleic acid binding"/>
    <property type="evidence" value="ECO:0007669"/>
    <property type="project" value="InterPro"/>
</dbReference>
<dbReference type="Proteomes" id="UP000490386">
    <property type="component" value="Unassembled WGS sequence"/>
</dbReference>
<keyword evidence="2" id="KW-0540">Nuclease</keyword>
<dbReference type="GO" id="GO:0008408">
    <property type="term" value="F:3'-5' exonuclease activity"/>
    <property type="evidence" value="ECO:0007669"/>
    <property type="project" value="TreeGrafter"/>
</dbReference>
<dbReference type="PANTHER" id="PTHR30231:SF42">
    <property type="entry name" value="EXONUCLEASE"/>
    <property type="match status" value="1"/>
</dbReference>
<gene>
    <name evidence="2" type="ORF">F8O03_04660</name>
</gene>
<reference evidence="2 3" key="1">
    <citation type="submission" date="2019-09" db="EMBL/GenBank/DDBJ databases">
        <title>Phylogeny of genus Pseudoclavibacter and closely related genus.</title>
        <authorList>
            <person name="Li Y."/>
        </authorList>
    </citation>
    <scope>NUCLEOTIDE SEQUENCE [LARGE SCALE GENOMIC DNA]</scope>
    <source>
        <strain evidence="2 3">THG-MD12</strain>
    </source>
</reference>
<keyword evidence="3" id="KW-1185">Reference proteome</keyword>
<evidence type="ECO:0000313" key="3">
    <source>
        <dbReference type="Proteomes" id="UP000490386"/>
    </source>
</evidence>
<protein>
    <submittedName>
        <fullName evidence="2">3'-5' exonuclease</fullName>
    </submittedName>
</protein>
<dbReference type="AlphaFoldDB" id="A0A7J5B8G1"/>
<dbReference type="RefSeq" id="WP_151422804.1">
    <property type="nucleotide sequence ID" value="NZ_CANKVH010000010.1"/>
</dbReference>
<dbReference type="InterPro" id="IPR036397">
    <property type="entry name" value="RNaseH_sf"/>
</dbReference>
<dbReference type="SUPFAM" id="SSF53098">
    <property type="entry name" value="Ribonuclease H-like"/>
    <property type="match status" value="1"/>
</dbReference>
<comment type="caution">
    <text evidence="2">The sequence shown here is derived from an EMBL/GenBank/DDBJ whole genome shotgun (WGS) entry which is preliminary data.</text>
</comment>
<sequence>MDDVTIDFTAIDFETANGSPASACAVGLVRIRDGRVADRATWLIRPPSAHDEFRPFNVQLHGISREMTRAAQPWERQLPALLAFLGDDVLVAHNARFDIGVLLATSLATKTALPALRYFCSLRLARRSYELHSYRLPVAAEAAGFRTLVHHDPVSDAEASAAIVIDTARRFGAPDLASLATSRDVAIERIELDQERERAATLTAAATFA</sequence>
<dbReference type="GO" id="GO:0005829">
    <property type="term" value="C:cytosol"/>
    <property type="evidence" value="ECO:0007669"/>
    <property type="project" value="TreeGrafter"/>
</dbReference>
<dbReference type="OrthoDB" id="9803913at2"/>
<feature type="domain" description="Exonuclease" evidence="1">
    <location>
        <begin position="7"/>
        <end position="173"/>
    </location>
</feature>
<dbReference type="InterPro" id="IPR012337">
    <property type="entry name" value="RNaseH-like_sf"/>
</dbReference>
<dbReference type="InterPro" id="IPR013520">
    <property type="entry name" value="Ribonucl_H"/>
</dbReference>
<dbReference type="PANTHER" id="PTHR30231">
    <property type="entry name" value="DNA POLYMERASE III SUBUNIT EPSILON"/>
    <property type="match status" value="1"/>
</dbReference>
<keyword evidence="2" id="KW-0378">Hydrolase</keyword>
<dbReference type="Gene3D" id="3.30.420.10">
    <property type="entry name" value="Ribonuclease H-like superfamily/Ribonuclease H"/>
    <property type="match status" value="1"/>
</dbReference>
<dbReference type="CDD" id="cd06130">
    <property type="entry name" value="DNA_pol_III_epsilon_like"/>
    <property type="match status" value="1"/>
</dbReference>
<keyword evidence="2" id="KW-0269">Exonuclease</keyword>
<evidence type="ECO:0000313" key="2">
    <source>
        <dbReference type="EMBL" id="KAB1639620.1"/>
    </source>
</evidence>
<organism evidence="2 3">
    <name type="scientific">Pseudoclavibacter terrae</name>
    <dbReference type="NCBI Taxonomy" id="1530195"/>
    <lineage>
        <taxon>Bacteria</taxon>
        <taxon>Bacillati</taxon>
        <taxon>Actinomycetota</taxon>
        <taxon>Actinomycetes</taxon>
        <taxon>Micrococcales</taxon>
        <taxon>Microbacteriaceae</taxon>
        <taxon>Pseudoclavibacter</taxon>
    </lineage>
</organism>
<dbReference type="Pfam" id="PF00929">
    <property type="entry name" value="RNase_T"/>
    <property type="match status" value="1"/>
</dbReference>
<evidence type="ECO:0000259" key="1">
    <source>
        <dbReference type="SMART" id="SM00479"/>
    </source>
</evidence>